<reference evidence="3" key="1">
    <citation type="submission" date="2016-03" db="EMBL/GenBank/DDBJ databases">
        <title>Mechanisms controlling the formation of the plant cell surface in tip-growing cells are functionally conserved among land plants.</title>
        <authorList>
            <person name="Honkanen S."/>
            <person name="Jones V.A."/>
            <person name="Morieri G."/>
            <person name="Champion C."/>
            <person name="Hetherington A.J."/>
            <person name="Kelly S."/>
            <person name="Saint-Marcoux D."/>
            <person name="Proust H."/>
            <person name="Prescott H."/>
            <person name="Dolan L."/>
        </authorList>
    </citation>
    <scope>NUCLEOTIDE SEQUENCE [LARGE SCALE GENOMIC DNA]</scope>
    <source>
        <tissue evidence="3">Whole gametophyte</tissue>
    </source>
</reference>
<dbReference type="PANTHER" id="PTHR31479">
    <property type="entry name" value="ALPHA/BETA-HYDROLASES SUPERFAMILY PROTEIN"/>
    <property type="match status" value="1"/>
</dbReference>
<dbReference type="Proteomes" id="UP000077202">
    <property type="component" value="Unassembled WGS sequence"/>
</dbReference>
<protein>
    <recommendedName>
        <fullName evidence="2">Fungal lipase-type domain-containing protein</fullName>
    </recommendedName>
</protein>
<feature type="compositionally biased region" description="Basic and acidic residues" evidence="1">
    <location>
        <begin position="24"/>
        <end position="33"/>
    </location>
</feature>
<dbReference type="Gene3D" id="3.40.50.1820">
    <property type="entry name" value="alpha/beta hydrolase"/>
    <property type="match status" value="1"/>
</dbReference>
<evidence type="ECO:0000313" key="3">
    <source>
        <dbReference type="EMBL" id="OAE26831.1"/>
    </source>
</evidence>
<evidence type="ECO:0000259" key="2">
    <source>
        <dbReference type="Pfam" id="PF01764"/>
    </source>
</evidence>
<dbReference type="PANTHER" id="PTHR31479:SF39">
    <property type="entry name" value="FUNGAL LIPASE-LIKE DOMAIN-CONTAINING PROTEIN"/>
    <property type="match status" value="1"/>
</dbReference>
<name>A0A176W2N8_MARPO</name>
<dbReference type="InterPro" id="IPR029058">
    <property type="entry name" value="AB_hydrolase_fold"/>
</dbReference>
<gene>
    <name evidence="3" type="ORF">AXG93_1663s1010</name>
</gene>
<dbReference type="EMBL" id="LVLJ01002092">
    <property type="protein sequence ID" value="OAE26831.1"/>
    <property type="molecule type" value="Genomic_DNA"/>
</dbReference>
<feature type="domain" description="Fungal lipase-type" evidence="2">
    <location>
        <begin position="175"/>
        <end position="226"/>
    </location>
</feature>
<keyword evidence="4" id="KW-1185">Reference proteome</keyword>
<dbReference type="SUPFAM" id="SSF53474">
    <property type="entry name" value="alpha/beta-Hydrolases"/>
    <property type="match status" value="1"/>
</dbReference>
<dbReference type="Pfam" id="PF01764">
    <property type="entry name" value="Lipase_3"/>
    <property type="match status" value="1"/>
</dbReference>
<dbReference type="GO" id="GO:0006629">
    <property type="term" value="P:lipid metabolic process"/>
    <property type="evidence" value="ECO:0007669"/>
    <property type="project" value="InterPro"/>
</dbReference>
<evidence type="ECO:0000313" key="4">
    <source>
        <dbReference type="Proteomes" id="UP000077202"/>
    </source>
</evidence>
<feature type="compositionally biased region" description="Polar residues" evidence="1">
    <location>
        <begin position="34"/>
        <end position="50"/>
    </location>
</feature>
<feature type="region of interest" description="Disordered" evidence="1">
    <location>
        <begin position="22"/>
        <end position="50"/>
    </location>
</feature>
<dbReference type="AlphaFoldDB" id="A0A176W2N8"/>
<comment type="caution">
    <text evidence="3">The sequence shown here is derived from an EMBL/GenBank/DDBJ whole genome shotgun (WGS) entry which is preliminary data.</text>
</comment>
<dbReference type="InterPro" id="IPR002921">
    <property type="entry name" value="Fungal_lipase-type"/>
</dbReference>
<sequence>MTSKVIGSALLVGILVHQHRQEKKKWEQDDRSTEQGQNSNTDGTCSELSSRTKQHKRIILAKLVKSVYMMHKEAKTAAARNHANAAAKRDHQFWMKFEWSKKCLDLWSDNYVLVDLDLARLTTVLKPEDERHFRQVLDDCAEDLVHFAVFSRKAVADVLAPKWVVAIRGTASKRDVSSDLKIVLERLHNSSLVKMLRKTVERLCADHGRDNVTVTGHSLGAAAGLSVTRKMAVENSVFLDTHLFNPPFLPLETIAHFMLTALGGDRICT</sequence>
<evidence type="ECO:0000256" key="1">
    <source>
        <dbReference type="SAM" id="MobiDB-lite"/>
    </source>
</evidence>
<proteinExistence type="predicted"/>
<organism evidence="3 4">
    <name type="scientific">Marchantia polymorpha subsp. ruderalis</name>
    <dbReference type="NCBI Taxonomy" id="1480154"/>
    <lineage>
        <taxon>Eukaryota</taxon>
        <taxon>Viridiplantae</taxon>
        <taxon>Streptophyta</taxon>
        <taxon>Embryophyta</taxon>
        <taxon>Marchantiophyta</taxon>
        <taxon>Marchantiopsida</taxon>
        <taxon>Marchantiidae</taxon>
        <taxon>Marchantiales</taxon>
        <taxon>Marchantiaceae</taxon>
        <taxon>Marchantia</taxon>
    </lineage>
</organism>
<accession>A0A176W2N8</accession>